<dbReference type="Pfam" id="PF03349">
    <property type="entry name" value="Toluene_X"/>
    <property type="match status" value="1"/>
</dbReference>
<comment type="subcellular location">
    <subcellularLocation>
        <location evidence="1">Cell outer membrane</location>
        <topology evidence="1">Multi-pass membrane protein</topology>
    </subcellularLocation>
</comment>
<keyword evidence="10" id="KW-1185">Reference proteome</keyword>
<proteinExistence type="inferred from homology"/>
<protein>
    <submittedName>
        <fullName evidence="9">Outer membrane protein transport protein</fullName>
    </submittedName>
</protein>
<keyword evidence="5 8" id="KW-0732">Signal</keyword>
<organism evidence="9 10">
    <name type="scientific">Microvirga terrestris</name>
    <dbReference type="NCBI Taxonomy" id="2791024"/>
    <lineage>
        <taxon>Bacteria</taxon>
        <taxon>Pseudomonadati</taxon>
        <taxon>Pseudomonadota</taxon>
        <taxon>Alphaproteobacteria</taxon>
        <taxon>Hyphomicrobiales</taxon>
        <taxon>Methylobacteriaceae</taxon>
        <taxon>Microvirga</taxon>
    </lineage>
</organism>
<dbReference type="EMBL" id="JADQDN010000009">
    <property type="protein sequence ID" value="MBF9197633.1"/>
    <property type="molecule type" value="Genomic_DNA"/>
</dbReference>
<dbReference type="SUPFAM" id="SSF56935">
    <property type="entry name" value="Porins"/>
    <property type="match status" value="1"/>
</dbReference>
<evidence type="ECO:0000256" key="5">
    <source>
        <dbReference type="ARBA" id="ARBA00022729"/>
    </source>
</evidence>
<feature type="signal peptide" evidence="8">
    <location>
        <begin position="1"/>
        <end position="27"/>
    </location>
</feature>
<keyword evidence="3" id="KW-1134">Transmembrane beta strand</keyword>
<accession>A0ABS0HVX6</accession>
<evidence type="ECO:0000256" key="7">
    <source>
        <dbReference type="ARBA" id="ARBA00023237"/>
    </source>
</evidence>
<evidence type="ECO:0000313" key="9">
    <source>
        <dbReference type="EMBL" id="MBF9197633.1"/>
    </source>
</evidence>
<comment type="similarity">
    <text evidence="2">Belongs to the OmpP1/FadL family.</text>
</comment>
<dbReference type="InterPro" id="IPR005017">
    <property type="entry name" value="OMPP1/FadL/TodX"/>
</dbReference>
<sequence>MGRLSRSLSLAAVSLAALVAAQGSAHAGAFALREQSSTAQGYSFAGAASGSGYLSSMFWNPAVITMMPGWWSEGHASLIIPRVEIDPTTGTAPLLLPLGASGDIGQDAILPAGYSSYQINDMLWVGLSSTSPYGLVTDPRQNWAGQIYSRSSRIFSLNINPVVGVKVNDWLSVAVGPSLQYFDITLKRAGAPVPGAPSVILDGDDIGYGFTAGVTLTPFAGTTIGIGYRSRIDHELEGNVGSSVTGAPRIPITADLTTPDQVTIGVSQVITPAVTVHAGFEWTNWSVLETPLVVGPGGVTVTDLPLNYNDGYFYSLGLDYKLTNQWTLRAGLAYEKSPIDTEIRSTRLPDSDRIWASLGASYQWNEKLSFDIAYTHIFSREADIRIVEGQQDFEGAPFVADVDASTDILSVGLRYRWDDPAVAIPAAPIVRKY</sequence>
<dbReference type="PANTHER" id="PTHR35093:SF8">
    <property type="entry name" value="OUTER MEMBRANE PROTEIN NMB0088-RELATED"/>
    <property type="match status" value="1"/>
</dbReference>
<evidence type="ECO:0000256" key="4">
    <source>
        <dbReference type="ARBA" id="ARBA00022692"/>
    </source>
</evidence>
<keyword evidence="7" id="KW-0998">Cell outer membrane</keyword>
<dbReference type="Proteomes" id="UP000611708">
    <property type="component" value="Unassembled WGS sequence"/>
</dbReference>
<evidence type="ECO:0000256" key="1">
    <source>
        <dbReference type="ARBA" id="ARBA00004571"/>
    </source>
</evidence>
<evidence type="ECO:0000313" key="10">
    <source>
        <dbReference type="Proteomes" id="UP000611708"/>
    </source>
</evidence>
<evidence type="ECO:0000256" key="3">
    <source>
        <dbReference type="ARBA" id="ARBA00022452"/>
    </source>
</evidence>
<evidence type="ECO:0000256" key="2">
    <source>
        <dbReference type="ARBA" id="ARBA00008163"/>
    </source>
</evidence>
<dbReference type="PANTHER" id="PTHR35093">
    <property type="entry name" value="OUTER MEMBRANE PROTEIN NMB0088-RELATED"/>
    <property type="match status" value="1"/>
</dbReference>
<comment type="caution">
    <text evidence="9">The sequence shown here is derived from an EMBL/GenBank/DDBJ whole genome shotgun (WGS) entry which is preliminary data.</text>
</comment>
<evidence type="ECO:0000256" key="6">
    <source>
        <dbReference type="ARBA" id="ARBA00023136"/>
    </source>
</evidence>
<feature type="chain" id="PRO_5046501774" evidence="8">
    <location>
        <begin position="28"/>
        <end position="433"/>
    </location>
</feature>
<keyword evidence="6" id="KW-0472">Membrane</keyword>
<dbReference type="Gene3D" id="2.40.160.60">
    <property type="entry name" value="Outer membrane protein transport protein (OMPP1/FadL/TodX)"/>
    <property type="match status" value="1"/>
</dbReference>
<keyword evidence="4" id="KW-0812">Transmembrane</keyword>
<gene>
    <name evidence="9" type="ORF">I2H36_16465</name>
</gene>
<name>A0ABS0HVX6_9HYPH</name>
<reference evidence="9 10" key="1">
    <citation type="submission" date="2020-11" db="EMBL/GenBank/DDBJ databases">
        <authorList>
            <person name="Kim M.K."/>
        </authorList>
    </citation>
    <scope>NUCLEOTIDE SEQUENCE [LARGE SCALE GENOMIC DNA]</scope>
    <source>
        <strain evidence="9 10">BT290</strain>
    </source>
</reference>
<evidence type="ECO:0000256" key="8">
    <source>
        <dbReference type="SAM" id="SignalP"/>
    </source>
</evidence>
<dbReference type="RefSeq" id="WP_196264993.1">
    <property type="nucleotide sequence ID" value="NZ_JADQDN010000009.1"/>
</dbReference>